<organism evidence="1 2">
    <name type="scientific">Streptosporangium jomthongense</name>
    <dbReference type="NCBI Taxonomy" id="1193683"/>
    <lineage>
        <taxon>Bacteria</taxon>
        <taxon>Bacillati</taxon>
        <taxon>Actinomycetota</taxon>
        <taxon>Actinomycetes</taxon>
        <taxon>Streptosporangiales</taxon>
        <taxon>Streptosporangiaceae</taxon>
        <taxon>Streptosporangium</taxon>
    </lineage>
</organism>
<gene>
    <name evidence="1" type="ORF">ACFOYY_39745</name>
</gene>
<proteinExistence type="predicted"/>
<evidence type="ECO:0000313" key="2">
    <source>
        <dbReference type="Proteomes" id="UP001595698"/>
    </source>
</evidence>
<name>A0ABV8FDB4_9ACTN</name>
<dbReference type="EMBL" id="JBHSBC010000053">
    <property type="protein sequence ID" value="MFC3986319.1"/>
    <property type="molecule type" value="Genomic_DNA"/>
</dbReference>
<sequence>MSGRPDITTLWESGPGVIDPPWDTGAFTEERLFTLACTAAATRTTLPDPQDVRLFTDDNIVNPTQLDPYLPGRGLDSGFAGYADRLRGRVRSFALTVNSLQQFDWDFWRVLRRQADAVIAATGSEVAGGVDCHLIASAYGTAPTLIHKDTAGVFTHVISGTKRYYTWPFEVFGHVAGAEATQRQVNLPASVRVEDHRDTATVVEGGAGTVMYWPSDRWHCATSDGEATVSLHMAYYQWDDRLATVLRRLRKQAEADLGVARFLGGTPGEEGTDRADAVEAAVRKALTRVLEGTGLDLQTRLSRLRRRTASNFEVVPPPRPCPGLAAADLLTVPDVSAVATLVVDDTTYLAANGHVMRVRGGGWLNGFLATLEPGTTRTLAGWSGTMRASGGPPGLAEAATLMRELVRRGALDQERTTS</sequence>
<evidence type="ECO:0000313" key="1">
    <source>
        <dbReference type="EMBL" id="MFC3986319.1"/>
    </source>
</evidence>
<reference evidence="2" key="1">
    <citation type="journal article" date="2019" name="Int. J. Syst. Evol. Microbiol.">
        <title>The Global Catalogue of Microorganisms (GCM) 10K type strain sequencing project: providing services to taxonomists for standard genome sequencing and annotation.</title>
        <authorList>
            <consortium name="The Broad Institute Genomics Platform"/>
            <consortium name="The Broad Institute Genome Sequencing Center for Infectious Disease"/>
            <person name="Wu L."/>
            <person name="Ma J."/>
        </authorList>
    </citation>
    <scope>NUCLEOTIDE SEQUENCE [LARGE SCALE GENOMIC DNA]</scope>
    <source>
        <strain evidence="2">TBRC 7912</strain>
    </source>
</reference>
<protein>
    <recommendedName>
        <fullName evidence="3">JmjC domain-containing protein</fullName>
    </recommendedName>
</protein>
<dbReference type="Proteomes" id="UP001595698">
    <property type="component" value="Unassembled WGS sequence"/>
</dbReference>
<keyword evidence="2" id="KW-1185">Reference proteome</keyword>
<accession>A0ABV8FDB4</accession>
<evidence type="ECO:0008006" key="3">
    <source>
        <dbReference type="Google" id="ProtNLM"/>
    </source>
</evidence>
<dbReference type="Gene3D" id="2.60.120.650">
    <property type="entry name" value="Cupin"/>
    <property type="match status" value="1"/>
</dbReference>
<dbReference type="RefSeq" id="WP_386196479.1">
    <property type="nucleotide sequence ID" value="NZ_JBHSBC010000053.1"/>
</dbReference>
<comment type="caution">
    <text evidence="1">The sequence shown here is derived from an EMBL/GenBank/DDBJ whole genome shotgun (WGS) entry which is preliminary data.</text>
</comment>
<dbReference type="SUPFAM" id="SSF51197">
    <property type="entry name" value="Clavaminate synthase-like"/>
    <property type="match status" value="1"/>
</dbReference>